<organism evidence="1 2">
    <name type="scientific">Mesorhizobium amorphae CCNWGS0123</name>
    <dbReference type="NCBI Taxonomy" id="1082933"/>
    <lineage>
        <taxon>Bacteria</taxon>
        <taxon>Pseudomonadati</taxon>
        <taxon>Pseudomonadota</taxon>
        <taxon>Alphaproteobacteria</taxon>
        <taxon>Hyphomicrobiales</taxon>
        <taxon>Phyllobacteriaceae</taxon>
        <taxon>Mesorhizobium</taxon>
    </lineage>
</organism>
<dbReference type="PANTHER" id="PTHR43431:SF7">
    <property type="entry name" value="OXIDOREDUCTASE, SHORT CHAIN DEHYDROGENASE_REDUCTASE FAMILY (AFU_ORTHOLOGUE AFUA_5G14000)"/>
    <property type="match status" value="1"/>
</dbReference>
<proteinExistence type="predicted"/>
<dbReference type="EMBL" id="AGSN01000240">
    <property type="protein sequence ID" value="EHH03449.1"/>
    <property type="molecule type" value="Genomic_DNA"/>
</dbReference>
<dbReference type="eggNOG" id="COG1028">
    <property type="taxonomic scope" value="Bacteria"/>
</dbReference>
<dbReference type="PANTHER" id="PTHR43431">
    <property type="entry name" value="OXIDOREDUCTASE, SHORT CHAIN DEHYDROGENASE/REDUCTASE FAMILY (AFU_ORTHOLOGUE AFUA_5G14000)"/>
    <property type="match status" value="1"/>
</dbReference>
<gene>
    <name evidence="1" type="ORF">MEA186_33099</name>
</gene>
<dbReference type="AlphaFoldDB" id="G6YKT4"/>
<evidence type="ECO:0000313" key="2">
    <source>
        <dbReference type="Proteomes" id="UP000002949"/>
    </source>
</evidence>
<reference evidence="1 2" key="1">
    <citation type="journal article" date="2012" name="J. Bacteriol.">
        <title>Draft Genome Sequence of Plant Growth-Promoting Rhizobium Mesorhizobium amorphae, Isolated from Zinc-Lead Mine Tailings.</title>
        <authorList>
            <person name="Hao X."/>
            <person name="Lin Y."/>
            <person name="Johnstone L."/>
            <person name="Baltrus D.A."/>
            <person name="Miller S.J."/>
            <person name="Wei G."/>
            <person name="Rensing C."/>
        </authorList>
    </citation>
    <scope>NUCLEOTIDE SEQUENCE [LARGE SCALE GENOMIC DNA]</scope>
    <source>
        <strain evidence="1 2">CCNWGS0123</strain>
    </source>
</reference>
<dbReference type="PRINTS" id="PR00081">
    <property type="entry name" value="GDHRDH"/>
</dbReference>
<protein>
    <submittedName>
        <fullName evidence="1">Short-chain dehydrogenase/reductase SDR</fullName>
    </submittedName>
</protein>
<keyword evidence="2" id="KW-1185">Reference proteome</keyword>
<accession>G6YKT4</accession>
<sequence>MSDGSGWRARSSLVFVEVNPQTVAGGTGILVSAPVWLNNGSNAISCLSPAKARRYEQRLAKCFRRRLTREEKIMASDVAVIAGAGQGLSASLARLLAKEGFRVVLAARNTGKLAPLVGETGALAVETDVADPASVASLFDAADKVGSLALAVFNASGRTRGPIAELDPDAVKQALLVGAYGGFLVGQQAARRLLARGSGSILFTGATASLKGFPGSAGFAMPKFGLRGLAQSMARELSPKNIHVAHFIIDGAIQPPGQAEEPDRPDRRLSPDAIAETYLGTHRQHRSAWSFEVELRPWVETF</sequence>
<name>G6YKT4_9HYPH</name>
<dbReference type="Pfam" id="PF00106">
    <property type="entry name" value="adh_short"/>
    <property type="match status" value="1"/>
</dbReference>
<dbReference type="STRING" id="1082933.A6B35_10825"/>
<dbReference type="SUPFAM" id="SSF51735">
    <property type="entry name" value="NAD(P)-binding Rossmann-fold domains"/>
    <property type="match status" value="1"/>
</dbReference>
<dbReference type="Gene3D" id="3.40.50.720">
    <property type="entry name" value="NAD(P)-binding Rossmann-like Domain"/>
    <property type="match status" value="1"/>
</dbReference>
<dbReference type="Proteomes" id="UP000002949">
    <property type="component" value="Unassembled WGS sequence"/>
</dbReference>
<evidence type="ECO:0000313" key="1">
    <source>
        <dbReference type="EMBL" id="EHH03449.1"/>
    </source>
</evidence>
<dbReference type="PATRIC" id="fig|1082933.3.peg.6409"/>
<dbReference type="InterPro" id="IPR036291">
    <property type="entry name" value="NAD(P)-bd_dom_sf"/>
</dbReference>
<dbReference type="InterPro" id="IPR002347">
    <property type="entry name" value="SDR_fam"/>
</dbReference>